<evidence type="ECO:0000256" key="5">
    <source>
        <dbReference type="ARBA" id="ARBA00049721"/>
    </source>
</evidence>
<evidence type="ECO:0000256" key="3">
    <source>
        <dbReference type="ARBA" id="ARBA00023115"/>
    </source>
</evidence>
<dbReference type="Gene3D" id="2.30.140.10">
    <property type="entry name" value="Spermidine synthase, tetramerisation domain"/>
    <property type="match status" value="1"/>
</dbReference>
<feature type="domain" description="PABS" evidence="8">
    <location>
        <begin position="51"/>
        <end position="312"/>
    </location>
</feature>
<accession>A0ABD3QEM3</accession>
<keyword evidence="7" id="KW-0732">Signal</keyword>
<name>A0ABD3QEM3_9STRA</name>
<keyword evidence="10" id="KW-1185">Reference proteome</keyword>
<dbReference type="Pfam" id="PF17284">
    <property type="entry name" value="Spermine_synt_N"/>
    <property type="match status" value="1"/>
</dbReference>
<gene>
    <name evidence="9" type="ORF">ACHAWO_014004</name>
</gene>
<evidence type="ECO:0000256" key="4">
    <source>
        <dbReference type="ARBA" id="ARBA00048874"/>
    </source>
</evidence>
<dbReference type="PANTHER" id="PTHR43317">
    <property type="entry name" value="THERMOSPERMINE SYNTHASE ACAULIS5"/>
    <property type="match status" value="1"/>
</dbReference>
<dbReference type="Pfam" id="PF01564">
    <property type="entry name" value="Spermine_synth"/>
    <property type="match status" value="1"/>
</dbReference>
<protein>
    <recommendedName>
        <fullName evidence="5">thermospermine synthase</fullName>
        <ecNumber evidence="5">2.5.1.79</ecNumber>
    </recommendedName>
</protein>
<dbReference type="PANTHER" id="PTHR43317:SF1">
    <property type="entry name" value="THERMOSPERMINE SYNTHASE ACAULIS5"/>
    <property type="match status" value="1"/>
</dbReference>
<sequence length="621" mass="69124">MNITLIVSFLTPAAALAFIPPQQHSSNIKFTSKMTDSNEAEITEHQRSKGAFKYVEDVAPGLKLEMDLNTIHHTSVSEFQEVQVIDSYFGKTLITDGKTQSSEHDEFVYHESLVHPGMFWSALLSSDKSGPKSVFIGGGGELATAREVLRHTSVERCVMVDIDPLVVNVCTKFLPEWGGEAVLKHPKMTYIVGDAHKYLMETTEKFDVIIMDISDPVEAGPGIALYTQEFYQRAAEVLNKENGVFVTQAGSADFVPHPHAFPEEGHGDEENKETCCFSPIKNTLATVFNHSIPYSCPIASFGEDWGFVLAFNGPTSKSFELINLDAHVIDELIEDRIRLVPGVPVHRYRSKGVKRAVKGDEKGAEVLKHYDADTYSENGPLTTLKPEWIPMELISILASEKSMDVEEFITQYVDGGVYTSCDDEGDELHECDFFGMYLGPTKWLHLTPAAHDNIDQIHFKIWQDVWKNPHSSVDVADQVSKKVLGYYNELMQPKKSCKPKVIVIPASFGLEGFEDAIWEATQELLLSADKASADATQAMTFVVASPDFSDPILTEHNCKASSPQAEFASDSFKVFVDTLQDKLEMISELEDLPLSDAVSFRSFHPLWGEKFPYPCVAISRA</sequence>
<keyword evidence="3 6" id="KW-0620">Polyamine biosynthesis</keyword>
<keyword evidence="2 6" id="KW-0808">Transferase</keyword>
<dbReference type="Gene3D" id="3.40.50.150">
    <property type="entry name" value="Vaccinia Virus protein VP39"/>
    <property type="match status" value="1"/>
</dbReference>
<comment type="catalytic activity">
    <reaction evidence="4">
        <text>S-adenosyl 3-(methylsulfanyl)propylamine + spermidine = thermospermine + S-methyl-5'-thioadenosine + H(+)</text>
        <dbReference type="Rhea" id="RHEA:30515"/>
        <dbReference type="ChEBI" id="CHEBI:15378"/>
        <dbReference type="ChEBI" id="CHEBI:17509"/>
        <dbReference type="ChEBI" id="CHEBI:57443"/>
        <dbReference type="ChEBI" id="CHEBI:57834"/>
        <dbReference type="ChEBI" id="CHEBI:59903"/>
        <dbReference type="EC" id="2.5.1.79"/>
    </reaction>
</comment>
<dbReference type="Proteomes" id="UP001530400">
    <property type="component" value="Unassembled WGS sequence"/>
</dbReference>
<comment type="similarity">
    <text evidence="1">Belongs to the spermidine/spermine synthase family.</text>
</comment>
<proteinExistence type="inferred from homology"/>
<feature type="active site" description="Proton acceptor" evidence="6">
    <location>
        <position position="212"/>
    </location>
</feature>
<dbReference type="InterPro" id="IPR037163">
    <property type="entry name" value="Spermidine_synt_N_sf"/>
</dbReference>
<dbReference type="CDD" id="cd02440">
    <property type="entry name" value="AdoMet_MTases"/>
    <property type="match status" value="1"/>
</dbReference>
<evidence type="ECO:0000313" key="9">
    <source>
        <dbReference type="EMBL" id="KAL3798595.1"/>
    </source>
</evidence>
<dbReference type="AlphaFoldDB" id="A0ABD3QEM3"/>
<dbReference type="SUPFAM" id="SSF53335">
    <property type="entry name" value="S-adenosyl-L-methionine-dependent methyltransferases"/>
    <property type="match status" value="1"/>
</dbReference>
<organism evidence="9 10">
    <name type="scientific">Cyclotella atomus</name>
    <dbReference type="NCBI Taxonomy" id="382360"/>
    <lineage>
        <taxon>Eukaryota</taxon>
        <taxon>Sar</taxon>
        <taxon>Stramenopiles</taxon>
        <taxon>Ochrophyta</taxon>
        <taxon>Bacillariophyta</taxon>
        <taxon>Coscinodiscophyceae</taxon>
        <taxon>Thalassiosirophycidae</taxon>
        <taxon>Stephanodiscales</taxon>
        <taxon>Stephanodiscaceae</taxon>
        <taxon>Cyclotella</taxon>
    </lineage>
</organism>
<evidence type="ECO:0000256" key="6">
    <source>
        <dbReference type="PROSITE-ProRule" id="PRU00354"/>
    </source>
</evidence>
<dbReference type="HAMAP" id="MF_00198">
    <property type="entry name" value="Spermidine_synth"/>
    <property type="match status" value="1"/>
</dbReference>
<dbReference type="EMBL" id="JALLPJ020000212">
    <property type="protein sequence ID" value="KAL3798595.1"/>
    <property type="molecule type" value="Genomic_DNA"/>
</dbReference>
<evidence type="ECO:0000256" key="2">
    <source>
        <dbReference type="ARBA" id="ARBA00022679"/>
    </source>
</evidence>
<dbReference type="InterPro" id="IPR001045">
    <property type="entry name" value="Spermi_synthase"/>
</dbReference>
<evidence type="ECO:0000259" key="8">
    <source>
        <dbReference type="PROSITE" id="PS51006"/>
    </source>
</evidence>
<evidence type="ECO:0000256" key="1">
    <source>
        <dbReference type="ARBA" id="ARBA00007867"/>
    </source>
</evidence>
<dbReference type="GO" id="GO:0010487">
    <property type="term" value="F:thermospermine synthase activity"/>
    <property type="evidence" value="ECO:0007669"/>
    <property type="project" value="UniProtKB-EC"/>
</dbReference>
<evidence type="ECO:0000313" key="10">
    <source>
        <dbReference type="Proteomes" id="UP001530400"/>
    </source>
</evidence>
<dbReference type="GO" id="GO:0006596">
    <property type="term" value="P:polyamine biosynthetic process"/>
    <property type="evidence" value="ECO:0007669"/>
    <property type="project" value="UniProtKB-UniRule"/>
</dbReference>
<dbReference type="InterPro" id="IPR030374">
    <property type="entry name" value="PABS"/>
</dbReference>
<dbReference type="PROSITE" id="PS51006">
    <property type="entry name" value="PABS_2"/>
    <property type="match status" value="1"/>
</dbReference>
<dbReference type="InterPro" id="IPR035246">
    <property type="entry name" value="Spermidine_synt_N"/>
</dbReference>
<feature type="signal peptide" evidence="7">
    <location>
        <begin position="1"/>
        <end position="17"/>
    </location>
</feature>
<evidence type="ECO:0000256" key="7">
    <source>
        <dbReference type="SAM" id="SignalP"/>
    </source>
</evidence>
<comment type="caution">
    <text evidence="9">The sequence shown here is derived from an EMBL/GenBank/DDBJ whole genome shotgun (WGS) entry which is preliminary data.</text>
</comment>
<dbReference type="EC" id="2.5.1.79" evidence="5"/>
<reference evidence="9 10" key="1">
    <citation type="submission" date="2024-10" db="EMBL/GenBank/DDBJ databases">
        <title>Updated reference genomes for cyclostephanoid diatoms.</title>
        <authorList>
            <person name="Roberts W.R."/>
            <person name="Alverson A.J."/>
        </authorList>
    </citation>
    <scope>NUCLEOTIDE SEQUENCE [LARGE SCALE GENOMIC DNA]</scope>
    <source>
        <strain evidence="9 10">AJA010-31</strain>
    </source>
</reference>
<feature type="chain" id="PRO_5044844212" description="thermospermine synthase" evidence="7">
    <location>
        <begin position="18"/>
        <end position="621"/>
    </location>
</feature>
<dbReference type="InterPro" id="IPR029063">
    <property type="entry name" value="SAM-dependent_MTases_sf"/>
</dbReference>